<proteinExistence type="predicted"/>
<evidence type="ECO:0000313" key="1">
    <source>
        <dbReference type="EMBL" id="GIX83015.1"/>
    </source>
</evidence>
<name>A0AAV4NGU3_9ARAC</name>
<keyword evidence="2" id="KW-1185">Reference proteome</keyword>
<dbReference type="AlphaFoldDB" id="A0AAV4NGU3"/>
<gene>
    <name evidence="1" type="ORF">CDAR_547301</name>
</gene>
<dbReference type="Proteomes" id="UP001054837">
    <property type="component" value="Unassembled WGS sequence"/>
</dbReference>
<reference evidence="1 2" key="1">
    <citation type="submission" date="2021-06" db="EMBL/GenBank/DDBJ databases">
        <title>Caerostris darwini draft genome.</title>
        <authorList>
            <person name="Kono N."/>
            <person name="Arakawa K."/>
        </authorList>
    </citation>
    <scope>NUCLEOTIDE SEQUENCE [LARGE SCALE GENOMIC DNA]</scope>
</reference>
<protein>
    <submittedName>
        <fullName evidence="1">Uncharacterized protein</fullName>
    </submittedName>
</protein>
<sequence>MHSIDRTLSLPPSQPLIFMEFSISLSIQNASRRYSSISQFHPQIEIENLDYSQARREIYLNLPTRMNRRNPIVGQKAFRRFKRILQQSFKKQTAARLYKCSLLPYSVNSTYTKCIVRIVPNTFFVSNNSGGFNKFFWKHTLHGFPYKREPGRLPKRMGAKNMRISKDL</sequence>
<accession>A0AAV4NGU3</accession>
<dbReference type="EMBL" id="BPLQ01001565">
    <property type="protein sequence ID" value="GIX83015.1"/>
    <property type="molecule type" value="Genomic_DNA"/>
</dbReference>
<organism evidence="1 2">
    <name type="scientific">Caerostris darwini</name>
    <dbReference type="NCBI Taxonomy" id="1538125"/>
    <lineage>
        <taxon>Eukaryota</taxon>
        <taxon>Metazoa</taxon>
        <taxon>Ecdysozoa</taxon>
        <taxon>Arthropoda</taxon>
        <taxon>Chelicerata</taxon>
        <taxon>Arachnida</taxon>
        <taxon>Araneae</taxon>
        <taxon>Araneomorphae</taxon>
        <taxon>Entelegynae</taxon>
        <taxon>Araneoidea</taxon>
        <taxon>Araneidae</taxon>
        <taxon>Caerostris</taxon>
    </lineage>
</organism>
<comment type="caution">
    <text evidence="1">The sequence shown here is derived from an EMBL/GenBank/DDBJ whole genome shotgun (WGS) entry which is preliminary data.</text>
</comment>
<evidence type="ECO:0000313" key="2">
    <source>
        <dbReference type="Proteomes" id="UP001054837"/>
    </source>
</evidence>